<dbReference type="SUPFAM" id="SSF46894">
    <property type="entry name" value="C-terminal effector domain of the bipartite response regulators"/>
    <property type="match status" value="1"/>
</dbReference>
<organism evidence="4 5">
    <name type="scientific">Herbiconiux ginsengi</name>
    <dbReference type="NCBI Taxonomy" id="381665"/>
    <lineage>
        <taxon>Bacteria</taxon>
        <taxon>Bacillati</taxon>
        <taxon>Actinomycetota</taxon>
        <taxon>Actinomycetes</taxon>
        <taxon>Micrococcales</taxon>
        <taxon>Microbacteriaceae</taxon>
        <taxon>Herbiconiux</taxon>
    </lineage>
</organism>
<gene>
    <name evidence="4" type="ORF">SAMN05216554_0089</name>
</gene>
<reference evidence="4 5" key="1">
    <citation type="submission" date="2016-10" db="EMBL/GenBank/DDBJ databases">
        <authorList>
            <person name="de Groot N.N."/>
        </authorList>
    </citation>
    <scope>NUCLEOTIDE SEQUENCE [LARGE SCALE GENOMIC DNA]</scope>
    <source>
        <strain evidence="4 5">CGMCC 4.3491</strain>
    </source>
</reference>
<dbReference type="InterPro" id="IPR039420">
    <property type="entry name" value="WalR-like"/>
</dbReference>
<evidence type="ECO:0000256" key="1">
    <source>
        <dbReference type="ARBA" id="ARBA00023125"/>
    </source>
</evidence>
<dbReference type="Gene3D" id="3.40.50.2300">
    <property type="match status" value="1"/>
</dbReference>
<dbReference type="STRING" id="381665.SAMN05216554_0089"/>
<evidence type="ECO:0000313" key="4">
    <source>
        <dbReference type="EMBL" id="SDZ57026.1"/>
    </source>
</evidence>
<accession>A0A1H3U3I0</accession>
<dbReference type="EMBL" id="FNPZ01000011">
    <property type="protein sequence ID" value="SDZ57026.1"/>
    <property type="molecule type" value="Genomic_DNA"/>
</dbReference>
<dbReference type="Proteomes" id="UP000198891">
    <property type="component" value="Unassembled WGS sequence"/>
</dbReference>
<keyword evidence="2" id="KW-0597">Phosphoprotein</keyword>
<dbReference type="AlphaFoldDB" id="A0A1H3U3I0"/>
<dbReference type="InterPro" id="IPR001789">
    <property type="entry name" value="Sig_transdc_resp-reg_receiver"/>
</dbReference>
<dbReference type="InterPro" id="IPR016032">
    <property type="entry name" value="Sig_transdc_resp-reg_C-effctor"/>
</dbReference>
<keyword evidence="1 4" id="KW-0238">DNA-binding</keyword>
<dbReference type="RefSeq" id="WP_092558501.1">
    <property type="nucleotide sequence ID" value="NZ_FNPZ01000011.1"/>
</dbReference>
<proteinExistence type="predicted"/>
<dbReference type="InterPro" id="IPR011006">
    <property type="entry name" value="CheY-like_superfamily"/>
</dbReference>
<dbReference type="PANTHER" id="PTHR43214">
    <property type="entry name" value="TWO-COMPONENT RESPONSE REGULATOR"/>
    <property type="match status" value="1"/>
</dbReference>
<dbReference type="PROSITE" id="PS50110">
    <property type="entry name" value="RESPONSE_REGULATORY"/>
    <property type="match status" value="1"/>
</dbReference>
<name>A0A1H3U3I0_9MICO</name>
<dbReference type="InterPro" id="IPR036388">
    <property type="entry name" value="WH-like_DNA-bd_sf"/>
</dbReference>
<protein>
    <submittedName>
        <fullName evidence="4">DNA-binding response regulator, NarL/FixJ family, contains REC and HTH domains</fullName>
    </submittedName>
</protein>
<feature type="modified residue" description="4-aspartylphosphate" evidence="2">
    <location>
        <position position="55"/>
    </location>
</feature>
<evidence type="ECO:0000259" key="3">
    <source>
        <dbReference type="PROSITE" id="PS50110"/>
    </source>
</evidence>
<dbReference type="GO" id="GO:0006355">
    <property type="term" value="P:regulation of DNA-templated transcription"/>
    <property type="evidence" value="ECO:0007669"/>
    <property type="project" value="InterPro"/>
</dbReference>
<dbReference type="GO" id="GO:0000160">
    <property type="term" value="P:phosphorelay signal transduction system"/>
    <property type="evidence" value="ECO:0007669"/>
    <property type="project" value="InterPro"/>
</dbReference>
<keyword evidence="5" id="KW-1185">Reference proteome</keyword>
<dbReference type="Gene3D" id="1.10.10.10">
    <property type="entry name" value="Winged helix-like DNA-binding domain superfamily/Winged helix DNA-binding domain"/>
    <property type="match status" value="1"/>
</dbReference>
<feature type="domain" description="Response regulatory" evidence="3">
    <location>
        <begin position="1"/>
        <end position="120"/>
    </location>
</feature>
<sequence length="215" mass="23198">MAIVEDHLLQRKRTEELVGSQAGLRVVHGSETMPEFLAWLKTAERAGWPHLLILDLMADRQPSVDPAVVKGLVEAGLRIVVLSALVSPALVREIVRAGVGGIVGKRDSEDDIVTAIWAVLNHGEWMTTELAGVIASDPTRPPLSVQEERALVLYASGLTLDAVATSIGVKRDTAKQYIDRVKAKYTAAGRPVSTKLDLHRIAVADGYTETAYSAT</sequence>
<dbReference type="SUPFAM" id="SSF52172">
    <property type="entry name" value="CheY-like"/>
    <property type="match status" value="1"/>
</dbReference>
<evidence type="ECO:0000256" key="2">
    <source>
        <dbReference type="PROSITE-ProRule" id="PRU00169"/>
    </source>
</evidence>
<dbReference type="GO" id="GO:0003677">
    <property type="term" value="F:DNA binding"/>
    <property type="evidence" value="ECO:0007669"/>
    <property type="project" value="UniProtKB-KW"/>
</dbReference>
<evidence type="ECO:0000313" key="5">
    <source>
        <dbReference type="Proteomes" id="UP000198891"/>
    </source>
</evidence>